<accession>A0A834U1Q0</accession>
<dbReference type="AlphaFoldDB" id="A0A834U1Q0"/>
<evidence type="ECO:0000313" key="2">
    <source>
        <dbReference type="Proteomes" id="UP000634136"/>
    </source>
</evidence>
<comment type="caution">
    <text evidence="1">The sequence shown here is derived from an EMBL/GenBank/DDBJ whole genome shotgun (WGS) entry which is preliminary data.</text>
</comment>
<dbReference type="EMBL" id="JAAIUW010000005">
    <property type="protein sequence ID" value="KAF7830425.1"/>
    <property type="molecule type" value="Genomic_DNA"/>
</dbReference>
<protein>
    <submittedName>
        <fullName evidence="1">Uncharacterized protein</fullName>
    </submittedName>
</protein>
<name>A0A834U1Q0_9FABA</name>
<dbReference type="Proteomes" id="UP000634136">
    <property type="component" value="Unassembled WGS sequence"/>
</dbReference>
<reference evidence="1" key="1">
    <citation type="submission" date="2020-09" db="EMBL/GenBank/DDBJ databases">
        <title>Genome-Enabled Discovery of Anthraquinone Biosynthesis in Senna tora.</title>
        <authorList>
            <person name="Kang S.-H."/>
            <person name="Pandey R.P."/>
            <person name="Lee C.-M."/>
            <person name="Sim J.-S."/>
            <person name="Jeong J.-T."/>
            <person name="Choi B.-S."/>
            <person name="Jung M."/>
            <person name="Ginzburg D."/>
            <person name="Zhao K."/>
            <person name="Won S.Y."/>
            <person name="Oh T.-J."/>
            <person name="Yu Y."/>
            <person name="Kim N.-H."/>
            <person name="Lee O.R."/>
            <person name="Lee T.-H."/>
            <person name="Bashyal P."/>
            <person name="Kim T.-S."/>
            <person name="Lee W.-H."/>
            <person name="Kawkins C."/>
            <person name="Kim C.-K."/>
            <person name="Kim J.S."/>
            <person name="Ahn B.O."/>
            <person name="Rhee S.Y."/>
            <person name="Sohng J.K."/>
        </authorList>
    </citation>
    <scope>NUCLEOTIDE SEQUENCE</scope>
    <source>
        <tissue evidence="1">Leaf</tissue>
    </source>
</reference>
<gene>
    <name evidence="1" type="ORF">G2W53_012758</name>
</gene>
<sequence>MEICEESGRRGVMRIARFTVRTTL</sequence>
<proteinExistence type="predicted"/>
<evidence type="ECO:0000313" key="1">
    <source>
        <dbReference type="EMBL" id="KAF7830425.1"/>
    </source>
</evidence>
<organism evidence="1 2">
    <name type="scientific">Senna tora</name>
    <dbReference type="NCBI Taxonomy" id="362788"/>
    <lineage>
        <taxon>Eukaryota</taxon>
        <taxon>Viridiplantae</taxon>
        <taxon>Streptophyta</taxon>
        <taxon>Embryophyta</taxon>
        <taxon>Tracheophyta</taxon>
        <taxon>Spermatophyta</taxon>
        <taxon>Magnoliopsida</taxon>
        <taxon>eudicotyledons</taxon>
        <taxon>Gunneridae</taxon>
        <taxon>Pentapetalae</taxon>
        <taxon>rosids</taxon>
        <taxon>fabids</taxon>
        <taxon>Fabales</taxon>
        <taxon>Fabaceae</taxon>
        <taxon>Caesalpinioideae</taxon>
        <taxon>Cassia clade</taxon>
        <taxon>Senna</taxon>
    </lineage>
</organism>
<keyword evidence="2" id="KW-1185">Reference proteome</keyword>